<accession>A0AAV8CTG2</accession>
<dbReference type="AlphaFoldDB" id="A0AAV8CTG2"/>
<reference evidence="2" key="1">
    <citation type="submission" date="2022-08" db="EMBL/GenBank/DDBJ databases">
        <authorList>
            <person name="Marques A."/>
        </authorList>
    </citation>
    <scope>NUCLEOTIDE SEQUENCE</scope>
    <source>
        <strain evidence="2">RhyPub2mFocal</strain>
        <tissue evidence="2">Leaves</tissue>
    </source>
</reference>
<keyword evidence="1" id="KW-0472">Membrane</keyword>
<dbReference type="Proteomes" id="UP001140206">
    <property type="component" value="Chromosome 4"/>
</dbReference>
<proteinExistence type="predicted"/>
<evidence type="ECO:0000256" key="1">
    <source>
        <dbReference type="SAM" id="Phobius"/>
    </source>
</evidence>
<sequence length="336" mass="36765">MADKPSRALVLYGDGLASLISASHSNLHSFASLSSCGFLSLRSLPSQDSIVDSRAALDFAQLLDAYDFYIAKKGKSIDAGPTADVEQSPVPELSNRFMGLRAAIFSSSPSVNSLASDLSLSTLPLEEIDPSELPSKLLTLLGFSEGNVLEASEYDLLLLHITTETLKTQKEKSSADWLDHLVGTILESATPGSAVSSRLHMSVVLSYEKLSDRPPMSLIKEMNSDLGLLRPCQSYTMKNGKPLDEIRHDYPMLVAQWQDGVTRRDLANAFTFEEFNKVPFFVLDQIVGIVLSSDNIPKLPNYCYYLINSCNFTGIVFYGFVVLVTLLVSLGLYTGL</sequence>
<evidence type="ECO:0000313" key="3">
    <source>
        <dbReference type="Proteomes" id="UP001140206"/>
    </source>
</evidence>
<name>A0AAV8CTG2_9POAL</name>
<evidence type="ECO:0000313" key="2">
    <source>
        <dbReference type="EMBL" id="KAJ4757373.1"/>
    </source>
</evidence>
<keyword evidence="3" id="KW-1185">Reference proteome</keyword>
<dbReference type="PANTHER" id="PTHR35506">
    <property type="entry name" value="OS02G0135600 PROTEIN"/>
    <property type="match status" value="1"/>
</dbReference>
<feature type="transmembrane region" description="Helical" evidence="1">
    <location>
        <begin position="315"/>
        <end position="333"/>
    </location>
</feature>
<keyword evidence="1" id="KW-0812">Transmembrane</keyword>
<dbReference type="EMBL" id="JAMFTS010000004">
    <property type="protein sequence ID" value="KAJ4757373.1"/>
    <property type="molecule type" value="Genomic_DNA"/>
</dbReference>
<dbReference type="PANTHER" id="PTHR35506:SF1">
    <property type="entry name" value="OS02G0135600 PROTEIN"/>
    <property type="match status" value="1"/>
</dbReference>
<gene>
    <name evidence="2" type="ORF">LUZ62_067748</name>
</gene>
<comment type="caution">
    <text evidence="2">The sequence shown here is derived from an EMBL/GenBank/DDBJ whole genome shotgun (WGS) entry which is preliminary data.</text>
</comment>
<keyword evidence="1" id="KW-1133">Transmembrane helix</keyword>
<protein>
    <submittedName>
        <fullName evidence="2">Rhomboid family protein</fullName>
    </submittedName>
</protein>
<organism evidence="2 3">
    <name type="scientific">Rhynchospora pubera</name>
    <dbReference type="NCBI Taxonomy" id="906938"/>
    <lineage>
        <taxon>Eukaryota</taxon>
        <taxon>Viridiplantae</taxon>
        <taxon>Streptophyta</taxon>
        <taxon>Embryophyta</taxon>
        <taxon>Tracheophyta</taxon>
        <taxon>Spermatophyta</taxon>
        <taxon>Magnoliopsida</taxon>
        <taxon>Liliopsida</taxon>
        <taxon>Poales</taxon>
        <taxon>Cyperaceae</taxon>
        <taxon>Cyperoideae</taxon>
        <taxon>Rhynchosporeae</taxon>
        <taxon>Rhynchospora</taxon>
    </lineage>
</organism>